<organism evidence="1 2">
    <name type="scientific">Acanthoscelides obtectus</name>
    <name type="common">Bean weevil</name>
    <name type="synonym">Bruchus obtectus</name>
    <dbReference type="NCBI Taxonomy" id="200917"/>
    <lineage>
        <taxon>Eukaryota</taxon>
        <taxon>Metazoa</taxon>
        <taxon>Ecdysozoa</taxon>
        <taxon>Arthropoda</taxon>
        <taxon>Hexapoda</taxon>
        <taxon>Insecta</taxon>
        <taxon>Pterygota</taxon>
        <taxon>Neoptera</taxon>
        <taxon>Endopterygota</taxon>
        <taxon>Coleoptera</taxon>
        <taxon>Polyphaga</taxon>
        <taxon>Cucujiformia</taxon>
        <taxon>Chrysomeloidea</taxon>
        <taxon>Chrysomelidae</taxon>
        <taxon>Bruchinae</taxon>
        <taxon>Bruchini</taxon>
        <taxon>Acanthoscelides</taxon>
    </lineage>
</organism>
<proteinExistence type="predicted"/>
<gene>
    <name evidence="1" type="ORF">ACAOBT_LOCUS32337</name>
</gene>
<comment type="caution">
    <text evidence="1">The sequence shown here is derived from an EMBL/GenBank/DDBJ whole genome shotgun (WGS) entry which is preliminary data.</text>
</comment>
<protein>
    <submittedName>
        <fullName evidence="1">Uncharacterized protein</fullName>
    </submittedName>
</protein>
<dbReference type="EMBL" id="CAKOFQ010008103">
    <property type="protein sequence ID" value="CAH2011677.1"/>
    <property type="molecule type" value="Genomic_DNA"/>
</dbReference>
<dbReference type="AlphaFoldDB" id="A0A9P0MCN5"/>
<reference evidence="1" key="1">
    <citation type="submission" date="2022-03" db="EMBL/GenBank/DDBJ databases">
        <authorList>
            <person name="Sayadi A."/>
        </authorList>
    </citation>
    <scope>NUCLEOTIDE SEQUENCE</scope>
</reference>
<name>A0A9P0MCN5_ACAOB</name>
<evidence type="ECO:0000313" key="2">
    <source>
        <dbReference type="Proteomes" id="UP001152888"/>
    </source>
</evidence>
<dbReference type="Proteomes" id="UP001152888">
    <property type="component" value="Unassembled WGS sequence"/>
</dbReference>
<evidence type="ECO:0000313" key="1">
    <source>
        <dbReference type="EMBL" id="CAH2011677.1"/>
    </source>
</evidence>
<accession>A0A9P0MCN5</accession>
<sequence>MLSQDIALCNAAADSRASASGSGAGGGGGSGGGATAVNGPGVAMAVAAGVGGGAAGLGGGVRHTGNDDCDNKVATLMDDTGLGIGQMLVFSAAEVSDWRVWSTPRHVQLEFVTIILPYLTDLLVVGCPETPPALAETVVEGVTPGTGAGLRGCGGMLSSVGGVTPVQSAIGGATVVNTPFPTGNCEIDFCDTLVDFSHFLDEYDQSNDTVLDLNPEILSDSDIEMMDSSVEWNPSNGYVTGLLAPRYTRMEPDYPATTRDARNTLPDVFTTLQISDAGSLHPPTRLAVYQLLQQLLVGRRGANT</sequence>
<keyword evidence="2" id="KW-1185">Reference proteome</keyword>
<dbReference type="OrthoDB" id="8192384at2759"/>